<reference evidence="1 2" key="1">
    <citation type="submission" date="2019-08" db="EMBL/GenBank/DDBJ databases">
        <title>Bacillus genomes from the desert of Cuatro Cienegas, Coahuila.</title>
        <authorList>
            <person name="Olmedo-Alvarez G."/>
        </authorList>
    </citation>
    <scope>NUCLEOTIDE SEQUENCE [LARGE SCALE GENOMIC DNA]</scope>
    <source>
        <strain evidence="1 2">CH128b_4D</strain>
    </source>
</reference>
<dbReference type="GO" id="GO:0008168">
    <property type="term" value="F:methyltransferase activity"/>
    <property type="evidence" value="ECO:0007669"/>
    <property type="project" value="UniProtKB-KW"/>
</dbReference>
<evidence type="ECO:0000313" key="2">
    <source>
        <dbReference type="Proteomes" id="UP000325182"/>
    </source>
</evidence>
<dbReference type="EMBL" id="VTEG01000031">
    <property type="protein sequence ID" value="TYR95316.1"/>
    <property type="molecule type" value="Genomic_DNA"/>
</dbReference>
<proteinExistence type="predicted"/>
<gene>
    <name evidence="1" type="ORF">FZC84_21705</name>
</gene>
<dbReference type="RefSeq" id="WP_148955257.1">
    <property type="nucleotide sequence ID" value="NZ_VTEG01000031.1"/>
</dbReference>
<comment type="caution">
    <text evidence="1">The sequence shown here is derived from an EMBL/GenBank/DDBJ whole genome shotgun (WGS) entry which is preliminary data.</text>
</comment>
<dbReference type="Gene3D" id="3.40.50.150">
    <property type="entry name" value="Vaccinia Virus protein VP39"/>
    <property type="match status" value="1"/>
</dbReference>
<keyword evidence="1" id="KW-0808">Transferase</keyword>
<dbReference type="InterPro" id="IPR029063">
    <property type="entry name" value="SAM-dependent_MTases_sf"/>
</dbReference>
<name>A0A5D4M0L0_9BACI</name>
<sequence length="176" mass="20448">MAKINWHQDFILHLASVTRPKIYVELGLYKCDLFNKMEEFTDQLIGVDINAGVEKYMVSSPKARFFHGSTQEFANTLEANPLKIDMLFIDADHSKEAVLQDFRNFFPYVVPHGLILFHDSHPQDQRMIQPFLCGTAYQAIDELSRERDLFEMVTIPVSPGLTICRKRKKQLSWHES</sequence>
<dbReference type="GO" id="GO:0032259">
    <property type="term" value="P:methylation"/>
    <property type="evidence" value="ECO:0007669"/>
    <property type="project" value="UniProtKB-KW"/>
</dbReference>
<keyword evidence="1" id="KW-0489">Methyltransferase</keyword>
<protein>
    <submittedName>
        <fullName evidence="1">Class I SAM-dependent methyltransferase</fullName>
    </submittedName>
</protein>
<dbReference type="AlphaFoldDB" id="A0A5D4M0L0"/>
<dbReference type="SUPFAM" id="SSF53335">
    <property type="entry name" value="S-adenosyl-L-methionine-dependent methyltransferases"/>
    <property type="match status" value="1"/>
</dbReference>
<dbReference type="Pfam" id="PF13578">
    <property type="entry name" value="Methyltransf_24"/>
    <property type="match status" value="1"/>
</dbReference>
<accession>A0A5D4M0L0</accession>
<evidence type="ECO:0000313" key="1">
    <source>
        <dbReference type="EMBL" id="TYR95316.1"/>
    </source>
</evidence>
<dbReference type="Proteomes" id="UP000325182">
    <property type="component" value="Unassembled WGS sequence"/>
</dbReference>
<organism evidence="1 2">
    <name type="scientific">Rossellomorea vietnamensis</name>
    <dbReference type="NCBI Taxonomy" id="218284"/>
    <lineage>
        <taxon>Bacteria</taxon>
        <taxon>Bacillati</taxon>
        <taxon>Bacillota</taxon>
        <taxon>Bacilli</taxon>
        <taxon>Bacillales</taxon>
        <taxon>Bacillaceae</taxon>
        <taxon>Rossellomorea</taxon>
    </lineage>
</organism>